<feature type="region of interest" description="Disordered" evidence="1">
    <location>
        <begin position="1"/>
        <end position="20"/>
    </location>
</feature>
<sequence>MGDSCGEGRNQYFHTGPANPLNQSEAAAMKKLIRKKDVLAATGFKNSTLYKYISEGRFPKPVSLGERAVAWVESEVEAWIEARISARDLDGGM</sequence>
<proteinExistence type="predicted"/>
<dbReference type="SUPFAM" id="SSF46955">
    <property type="entry name" value="Putative DNA-binding domain"/>
    <property type="match status" value="1"/>
</dbReference>
<dbReference type="PATRIC" id="fig|1038924.3.peg.3887"/>
<dbReference type="Proteomes" id="UP000003213">
    <property type="component" value="Chromosome"/>
</dbReference>
<dbReference type="EMBL" id="AHPN01000001">
    <property type="protein sequence ID" value="EIK60092.1"/>
    <property type="molecule type" value="Genomic_DNA"/>
</dbReference>
<accession>I4K5V2</accession>
<evidence type="ECO:0000313" key="2">
    <source>
        <dbReference type="EMBL" id="EIK60092.1"/>
    </source>
</evidence>
<gene>
    <name evidence="2" type="ORF">PflSS101_4038</name>
</gene>
<dbReference type="Pfam" id="PF05930">
    <property type="entry name" value="Phage_AlpA"/>
    <property type="match status" value="1"/>
</dbReference>
<dbReference type="InterPro" id="IPR052931">
    <property type="entry name" value="Prophage_regulatory_activator"/>
</dbReference>
<evidence type="ECO:0008006" key="3">
    <source>
        <dbReference type="Google" id="ProtNLM"/>
    </source>
</evidence>
<dbReference type="HOGENOM" id="CLU_140176_15_0_6"/>
<organism evidence="2">
    <name type="scientific">Pseudomonas lactis</name>
    <dbReference type="NCBI Taxonomy" id="1615674"/>
    <lineage>
        <taxon>Bacteria</taxon>
        <taxon>Pseudomonadati</taxon>
        <taxon>Pseudomonadota</taxon>
        <taxon>Gammaproteobacteria</taxon>
        <taxon>Pseudomonadales</taxon>
        <taxon>Pseudomonadaceae</taxon>
        <taxon>Pseudomonas</taxon>
    </lineage>
</organism>
<dbReference type="PANTHER" id="PTHR36154">
    <property type="entry name" value="DNA-BINDING TRANSCRIPTIONAL ACTIVATOR ALPA"/>
    <property type="match status" value="1"/>
</dbReference>
<name>I4K5V2_9PSED</name>
<dbReference type="InterPro" id="IPR009061">
    <property type="entry name" value="DNA-bd_dom_put_sf"/>
</dbReference>
<dbReference type="PANTHER" id="PTHR36154:SF1">
    <property type="entry name" value="DNA-BINDING TRANSCRIPTIONAL ACTIVATOR ALPA"/>
    <property type="match status" value="1"/>
</dbReference>
<dbReference type="AlphaFoldDB" id="I4K5V2"/>
<comment type="caution">
    <text evidence="2">The sequence shown here is derived from an EMBL/GenBank/DDBJ whole genome shotgun (WGS) entry which is preliminary data.</text>
</comment>
<protein>
    <recommendedName>
        <fullName evidence="3">AlpA family transcriptional regulator</fullName>
    </recommendedName>
</protein>
<dbReference type="InterPro" id="IPR010260">
    <property type="entry name" value="AlpA"/>
</dbReference>
<reference evidence="2" key="1">
    <citation type="journal article" date="2012" name="PLoS Genet.">
        <title>Comparative Genomics of Plant-Associated Pseudomonas spp.: Insights into Diversity and Inheritance of Traits Involved in Multitrophic Interactions.</title>
        <authorList>
            <person name="Loper J.E."/>
            <person name="Hassan K.A."/>
            <person name="Mavrodi D.V."/>
            <person name="Davis E.W.II."/>
            <person name="Lim C.K."/>
            <person name="Shaffer B.T."/>
            <person name="Elbourne L.D."/>
            <person name="Stockwell V.O."/>
            <person name="Hartney S.L."/>
            <person name="Breakwell K."/>
            <person name="Henkels M.D."/>
            <person name="Tetu S.G."/>
            <person name="Rangel L.I."/>
            <person name="Kidarsa T.A."/>
            <person name="Wilson N.L."/>
            <person name="van de Mortel J.E."/>
            <person name="Song C."/>
            <person name="Blumhagen R."/>
            <person name="Radune D."/>
            <person name="Hostetler J.B."/>
            <person name="Brinkac L.M."/>
            <person name="Durkin A.S."/>
            <person name="Kluepfel D.A."/>
            <person name="Wechter W.P."/>
            <person name="Anderson A.J."/>
            <person name="Kim Y.C."/>
            <person name="Pierson L.S.III."/>
            <person name="Pierson E.A."/>
            <person name="Lindow S.E."/>
            <person name="Kobayashi D.Y."/>
            <person name="Raaijmakers J.M."/>
            <person name="Weller D.M."/>
            <person name="Thomashow L.S."/>
            <person name="Allen A.E."/>
            <person name="Paulsen I.T."/>
        </authorList>
    </citation>
    <scope>NUCLEOTIDE SEQUENCE [LARGE SCALE GENOMIC DNA]</scope>
    <source>
        <strain evidence="2">SS101</strain>
    </source>
</reference>
<dbReference type="Gene3D" id="1.10.238.160">
    <property type="match status" value="1"/>
</dbReference>
<evidence type="ECO:0000256" key="1">
    <source>
        <dbReference type="SAM" id="MobiDB-lite"/>
    </source>
</evidence>